<evidence type="ECO:0000313" key="6">
    <source>
        <dbReference type="Proteomes" id="UP000008718"/>
    </source>
</evidence>
<protein>
    <submittedName>
        <fullName evidence="5">Aminotransferase class-III</fullName>
    </submittedName>
</protein>
<name>E4T108_PALPW</name>
<dbReference type="Gene3D" id="3.90.1150.10">
    <property type="entry name" value="Aspartate Aminotransferase, domain 1"/>
    <property type="match status" value="1"/>
</dbReference>
<dbReference type="HOGENOM" id="CLU_016922_4_0_10"/>
<comment type="cofactor">
    <cofactor evidence="1">
        <name>pyridoxal 5'-phosphate</name>
        <dbReference type="ChEBI" id="CHEBI:597326"/>
    </cofactor>
</comment>
<dbReference type="CDD" id="cd00610">
    <property type="entry name" value="OAT_like"/>
    <property type="match status" value="1"/>
</dbReference>
<keyword evidence="5" id="KW-0032">Aminotransferase</keyword>
<dbReference type="InterPro" id="IPR015421">
    <property type="entry name" value="PyrdxlP-dep_Trfase_major"/>
</dbReference>
<dbReference type="RefSeq" id="WP_013443758.1">
    <property type="nucleotide sequence ID" value="NC_014734.1"/>
</dbReference>
<proteinExistence type="inferred from homology"/>
<dbReference type="PROSITE" id="PS00600">
    <property type="entry name" value="AA_TRANSFER_CLASS_3"/>
    <property type="match status" value="1"/>
</dbReference>
<dbReference type="KEGG" id="ppn:Palpr_0227"/>
<dbReference type="PANTHER" id="PTHR43094">
    <property type="entry name" value="AMINOTRANSFERASE"/>
    <property type="match status" value="1"/>
</dbReference>
<organism evidence="5 6">
    <name type="scientific">Paludibacter propionicigenes (strain DSM 17365 / JCM 13257 / WB4)</name>
    <dbReference type="NCBI Taxonomy" id="694427"/>
    <lineage>
        <taxon>Bacteria</taxon>
        <taxon>Pseudomonadati</taxon>
        <taxon>Bacteroidota</taxon>
        <taxon>Bacteroidia</taxon>
        <taxon>Bacteroidales</taxon>
        <taxon>Paludibacteraceae</taxon>
        <taxon>Paludibacter</taxon>
    </lineage>
</organism>
<dbReference type="InterPro" id="IPR005814">
    <property type="entry name" value="Aminotrans_3"/>
</dbReference>
<evidence type="ECO:0000313" key="5">
    <source>
        <dbReference type="EMBL" id="ADQ78389.1"/>
    </source>
</evidence>
<dbReference type="Proteomes" id="UP000008718">
    <property type="component" value="Chromosome"/>
</dbReference>
<evidence type="ECO:0000256" key="2">
    <source>
        <dbReference type="ARBA" id="ARBA00008954"/>
    </source>
</evidence>
<comment type="similarity">
    <text evidence="2 4">Belongs to the class-III pyridoxal-phosphate-dependent aminotransferase family.</text>
</comment>
<dbReference type="PANTHER" id="PTHR43094:SF1">
    <property type="entry name" value="AMINOTRANSFERASE CLASS-III"/>
    <property type="match status" value="1"/>
</dbReference>
<dbReference type="Pfam" id="PF00202">
    <property type="entry name" value="Aminotran_3"/>
    <property type="match status" value="1"/>
</dbReference>
<sequence>MSNDRTLKVEGDINLTEARKDWIAGLQTETIEQLDRDASWFVHQAMSSPCMEVLEECEGPYIITASGRKLLDFHGNNVHQVGYRHPKVIQTMVTTLNKLPFSPRRYTNNESIQLAEKLCTMVPGLNRVLFAPGGSEANSIALKLSRVVTGKHKVVSMWGSFHGGGLDVISVGGEASFRKSTGPLMSGVEHVPQPVSYRSLWENDPDQDVYVAYIRHVFENEGDVGAFIAETIRNTDVQIPVTGFWKKVRALCDEFNVTLILDEIPIALGRTGKFFAFEHYGIVPDMVTIGKGLGGGVFPMAAVLTNEKYNAVAEHSVGHFTHEKSPVGSAAALAVLEVIEQNGLLRRAQDLGQIMQTRLLEMQERFEMIGDVRGIGLLWGVDLVTNRATKERAVTEAEQVMYRCLEKGLSFKVSQGNVITLSPALIISEAELHRALDILNDAFQDFIH</sequence>
<dbReference type="PIRSF" id="PIRSF000521">
    <property type="entry name" value="Transaminase_4ab_Lys_Orn"/>
    <property type="match status" value="1"/>
</dbReference>
<gene>
    <name evidence="5" type="ordered locus">Palpr_0227</name>
</gene>
<evidence type="ECO:0000256" key="4">
    <source>
        <dbReference type="RuleBase" id="RU003560"/>
    </source>
</evidence>
<accession>E4T108</accession>
<dbReference type="AlphaFoldDB" id="E4T108"/>
<dbReference type="SUPFAM" id="SSF53383">
    <property type="entry name" value="PLP-dependent transferases"/>
    <property type="match status" value="1"/>
</dbReference>
<reference evidence="5 6" key="2">
    <citation type="journal article" date="2011" name="Stand. Genomic Sci.">
        <title>Complete genome sequence of Paludibacter propionicigenes type strain (WB4).</title>
        <authorList>
            <person name="Gronow S."/>
            <person name="Munk C."/>
            <person name="Lapidus A."/>
            <person name="Nolan M."/>
            <person name="Lucas S."/>
            <person name="Hammon N."/>
            <person name="Deshpande S."/>
            <person name="Cheng J.F."/>
            <person name="Tapia R."/>
            <person name="Han C."/>
            <person name="Goodwin L."/>
            <person name="Pitluck S."/>
            <person name="Liolios K."/>
            <person name="Ivanova N."/>
            <person name="Mavromatis K."/>
            <person name="Mikhailova N."/>
            <person name="Pati A."/>
            <person name="Chen A."/>
            <person name="Palaniappan K."/>
            <person name="Land M."/>
            <person name="Hauser L."/>
            <person name="Chang Y.J."/>
            <person name="Jeffries C.D."/>
            <person name="Brambilla E."/>
            <person name="Rohde M."/>
            <person name="Goker M."/>
            <person name="Detter J.C."/>
            <person name="Woyke T."/>
            <person name="Bristow J."/>
            <person name="Eisen J.A."/>
            <person name="Markowitz V."/>
            <person name="Hugenholtz P."/>
            <person name="Kyrpides N.C."/>
            <person name="Klenk H.P."/>
        </authorList>
    </citation>
    <scope>NUCLEOTIDE SEQUENCE [LARGE SCALE GENOMIC DNA]</scope>
    <source>
        <strain evidence="6">DSM 17365 / JCM 13257 / WB4</strain>
    </source>
</reference>
<evidence type="ECO:0000256" key="3">
    <source>
        <dbReference type="ARBA" id="ARBA00022898"/>
    </source>
</evidence>
<evidence type="ECO:0000256" key="1">
    <source>
        <dbReference type="ARBA" id="ARBA00001933"/>
    </source>
</evidence>
<dbReference type="InterPro" id="IPR015422">
    <property type="entry name" value="PyrdxlP-dep_Trfase_small"/>
</dbReference>
<dbReference type="InterPro" id="IPR015424">
    <property type="entry name" value="PyrdxlP-dep_Trfase"/>
</dbReference>
<keyword evidence="6" id="KW-1185">Reference proteome</keyword>
<dbReference type="GO" id="GO:0008483">
    <property type="term" value="F:transaminase activity"/>
    <property type="evidence" value="ECO:0007669"/>
    <property type="project" value="UniProtKB-KW"/>
</dbReference>
<dbReference type="NCBIfam" id="NF004755">
    <property type="entry name" value="PRK06082.1"/>
    <property type="match status" value="1"/>
</dbReference>
<keyword evidence="3 4" id="KW-0663">Pyridoxal phosphate</keyword>
<dbReference type="EMBL" id="CP002345">
    <property type="protein sequence ID" value="ADQ78389.1"/>
    <property type="molecule type" value="Genomic_DNA"/>
</dbReference>
<dbReference type="OrthoDB" id="9807885at2"/>
<dbReference type="eggNOG" id="COG0160">
    <property type="taxonomic scope" value="Bacteria"/>
</dbReference>
<dbReference type="STRING" id="694427.Palpr_0227"/>
<dbReference type="GO" id="GO:0030170">
    <property type="term" value="F:pyridoxal phosphate binding"/>
    <property type="evidence" value="ECO:0007669"/>
    <property type="project" value="InterPro"/>
</dbReference>
<dbReference type="InterPro" id="IPR049704">
    <property type="entry name" value="Aminotrans_3_PPA_site"/>
</dbReference>
<dbReference type="Gene3D" id="3.40.640.10">
    <property type="entry name" value="Type I PLP-dependent aspartate aminotransferase-like (Major domain)"/>
    <property type="match status" value="1"/>
</dbReference>
<reference key="1">
    <citation type="submission" date="2010-11" db="EMBL/GenBank/DDBJ databases">
        <title>The complete genome of Paludibacter propionicigenes DSM 17365.</title>
        <authorList>
            <consortium name="US DOE Joint Genome Institute (JGI-PGF)"/>
            <person name="Lucas S."/>
            <person name="Copeland A."/>
            <person name="Lapidus A."/>
            <person name="Bruce D."/>
            <person name="Goodwin L."/>
            <person name="Pitluck S."/>
            <person name="Kyrpides N."/>
            <person name="Mavromatis K."/>
            <person name="Ivanova N."/>
            <person name="Munk A.C."/>
            <person name="Brettin T."/>
            <person name="Detter J.C."/>
            <person name="Han C."/>
            <person name="Tapia R."/>
            <person name="Land M."/>
            <person name="Hauser L."/>
            <person name="Markowitz V."/>
            <person name="Cheng J.-F."/>
            <person name="Hugenholtz P."/>
            <person name="Woyke T."/>
            <person name="Wu D."/>
            <person name="Gronow S."/>
            <person name="Wellnitz S."/>
            <person name="Brambilla E."/>
            <person name="Klenk H.-P."/>
            <person name="Eisen J.A."/>
        </authorList>
    </citation>
    <scope>NUCLEOTIDE SEQUENCE</scope>
    <source>
        <strain>WB4</strain>
    </source>
</reference>
<keyword evidence="5" id="KW-0808">Transferase</keyword>